<feature type="domain" description="Peptidase M16 C-terminal" evidence="1">
    <location>
        <begin position="184"/>
        <end position="357"/>
    </location>
</feature>
<gene>
    <name evidence="2" type="ORF">SAMN06265367_103354</name>
</gene>
<dbReference type="InterPro" id="IPR011249">
    <property type="entry name" value="Metalloenz_LuxS/M16"/>
</dbReference>
<evidence type="ECO:0000313" key="3">
    <source>
        <dbReference type="Proteomes" id="UP001157915"/>
    </source>
</evidence>
<evidence type="ECO:0000313" key="2">
    <source>
        <dbReference type="EMBL" id="SMP21714.1"/>
    </source>
</evidence>
<dbReference type="InterPro" id="IPR007863">
    <property type="entry name" value="Peptidase_M16_C"/>
</dbReference>
<name>A0ABY1NZ86_9BACT</name>
<sequence length="423" mass="48135">MLLDRSKAPDFNVPEDFELLPPLELKLSNGAKFFFVPTPGLEATKIDVLCKGQRASLPLEQTLVSSFTLQMLQEGTKTKSAGAIAEFFDFYASEVHPIQTYSHEGLGLLSTKKHLNVVLKEFLSLFMEATFPQDMLEKRQSQRKLSIKLEKEKTASRASQLFRKCLFGANHPYGVEVNESHVESITRDLLVSYYNDMLWQDLEIFVTGDFDSKELESLCKLLGDLPNREVVESVLLPSINTLMAVTEPRDKSVQSSIRIGNWSIPQTHPDFIALSVFNTILGGYFGSRLVKNIREDKGHTYGIFSSLAEIGDAHYWVISADVQKEFYLDVIEEIYHEIKKLTEDGVNGQELEVVRNYLIGQMLKQFSTSFDLIDRFKAVHHSGMDFDYYARKLAFLKKFTSEEIKNVGKKYFSNTPYIEVVVG</sequence>
<dbReference type="EMBL" id="FXUA01000003">
    <property type="protein sequence ID" value="SMP21714.1"/>
    <property type="molecule type" value="Genomic_DNA"/>
</dbReference>
<dbReference type="PANTHER" id="PTHR11851">
    <property type="entry name" value="METALLOPROTEASE"/>
    <property type="match status" value="1"/>
</dbReference>
<dbReference type="Pfam" id="PF05193">
    <property type="entry name" value="Peptidase_M16_C"/>
    <property type="match status" value="1"/>
</dbReference>
<organism evidence="2 3">
    <name type="scientific">Algoriphagus winogradskyi</name>
    <dbReference type="NCBI Taxonomy" id="237017"/>
    <lineage>
        <taxon>Bacteria</taxon>
        <taxon>Pseudomonadati</taxon>
        <taxon>Bacteroidota</taxon>
        <taxon>Cytophagia</taxon>
        <taxon>Cytophagales</taxon>
        <taxon>Cyclobacteriaceae</taxon>
        <taxon>Algoriphagus</taxon>
    </lineage>
</organism>
<dbReference type="SUPFAM" id="SSF63411">
    <property type="entry name" value="LuxS/MPP-like metallohydrolase"/>
    <property type="match status" value="2"/>
</dbReference>
<dbReference type="InterPro" id="IPR050361">
    <property type="entry name" value="MPP/UQCRC_Complex"/>
</dbReference>
<dbReference type="Gene3D" id="3.30.830.10">
    <property type="entry name" value="Metalloenzyme, LuxS/M16 peptidase-like"/>
    <property type="match status" value="2"/>
</dbReference>
<dbReference type="Proteomes" id="UP001157915">
    <property type="component" value="Unassembled WGS sequence"/>
</dbReference>
<proteinExistence type="predicted"/>
<reference evidence="2 3" key="1">
    <citation type="submission" date="2017-05" db="EMBL/GenBank/DDBJ databases">
        <authorList>
            <person name="Varghese N."/>
            <person name="Submissions S."/>
        </authorList>
    </citation>
    <scope>NUCLEOTIDE SEQUENCE [LARGE SCALE GENOMIC DNA]</scope>
    <source>
        <strain evidence="2 3">DSM 15360</strain>
    </source>
</reference>
<accession>A0ABY1NZ86</accession>
<protein>
    <submittedName>
        <fullName evidence="2">Predicted Zn-dependent peptidase</fullName>
    </submittedName>
</protein>
<evidence type="ECO:0000259" key="1">
    <source>
        <dbReference type="Pfam" id="PF05193"/>
    </source>
</evidence>
<dbReference type="RefSeq" id="WP_283412870.1">
    <property type="nucleotide sequence ID" value="NZ_FXUA01000003.1"/>
</dbReference>
<keyword evidence="3" id="KW-1185">Reference proteome</keyword>
<comment type="caution">
    <text evidence="2">The sequence shown here is derived from an EMBL/GenBank/DDBJ whole genome shotgun (WGS) entry which is preliminary data.</text>
</comment>
<dbReference type="PANTHER" id="PTHR11851:SF224">
    <property type="entry name" value="PROCESSING PROTEASE"/>
    <property type="match status" value="1"/>
</dbReference>